<gene>
    <name evidence="2" type="ORF">GOB84_14340</name>
</gene>
<accession>A0ABX0KIH9</accession>
<protein>
    <submittedName>
        <fullName evidence="2">Transposase</fullName>
    </submittedName>
</protein>
<dbReference type="InterPro" id="IPR025161">
    <property type="entry name" value="IS402-like_dom"/>
</dbReference>
<sequence>MHPRLLMERFVLTDAQWAQMEPHCPGKPGNPGRSGRNNRLFMEAVLRIVRTGNP</sequence>
<dbReference type="Pfam" id="PF13340">
    <property type="entry name" value="DUF4096"/>
    <property type="match status" value="1"/>
</dbReference>
<dbReference type="Proteomes" id="UP000615326">
    <property type="component" value="Unassembled WGS sequence"/>
</dbReference>
<organism evidence="2 3">
    <name type="scientific">Acetobacter fallax</name>
    <dbReference type="NCBI Taxonomy" id="1737473"/>
    <lineage>
        <taxon>Bacteria</taxon>
        <taxon>Pseudomonadati</taxon>
        <taxon>Pseudomonadota</taxon>
        <taxon>Alphaproteobacteria</taxon>
        <taxon>Acetobacterales</taxon>
        <taxon>Acetobacteraceae</taxon>
        <taxon>Acetobacter</taxon>
    </lineage>
</organism>
<evidence type="ECO:0000313" key="2">
    <source>
        <dbReference type="EMBL" id="NHO33707.1"/>
    </source>
</evidence>
<keyword evidence="3" id="KW-1185">Reference proteome</keyword>
<dbReference type="EMBL" id="WOSW01000036">
    <property type="protein sequence ID" value="NHO33707.1"/>
    <property type="molecule type" value="Genomic_DNA"/>
</dbReference>
<proteinExistence type="predicted"/>
<evidence type="ECO:0000313" key="3">
    <source>
        <dbReference type="Proteomes" id="UP000615326"/>
    </source>
</evidence>
<reference evidence="2 3" key="1">
    <citation type="journal article" date="2020" name="Int. J. Syst. Evol. Microbiol.">
        <title>Novel acetic acid bacteria from cider fermentations: Acetobacter conturbans sp. nov. and Acetobacter fallax sp. nov.</title>
        <authorList>
            <person name="Sombolestani A.S."/>
            <person name="Cleenwerck I."/>
            <person name="Cnockaert M."/>
            <person name="Borremans W."/>
            <person name="Wieme A.D."/>
            <person name="De Vuyst L."/>
            <person name="Vandamme P."/>
        </authorList>
    </citation>
    <scope>NUCLEOTIDE SEQUENCE [LARGE SCALE GENOMIC DNA]</scope>
    <source>
        <strain evidence="2 3">LMG 1637</strain>
    </source>
</reference>
<comment type="caution">
    <text evidence="2">The sequence shown here is derived from an EMBL/GenBank/DDBJ whole genome shotgun (WGS) entry which is preliminary data.</text>
</comment>
<feature type="domain" description="Insertion element IS402-like" evidence="1">
    <location>
        <begin position="12"/>
        <end position="53"/>
    </location>
</feature>
<name>A0ABX0KIH9_9PROT</name>
<evidence type="ECO:0000259" key="1">
    <source>
        <dbReference type="Pfam" id="PF13340"/>
    </source>
</evidence>